<comment type="caution">
    <text evidence="1">The sequence shown here is derived from an EMBL/GenBank/DDBJ whole genome shotgun (WGS) entry which is preliminary data.</text>
</comment>
<name>A0A9W8W558_9HYPO</name>
<organism evidence="1 2">
    <name type="scientific">Fusarium piperis</name>
    <dbReference type="NCBI Taxonomy" id="1435070"/>
    <lineage>
        <taxon>Eukaryota</taxon>
        <taxon>Fungi</taxon>
        <taxon>Dikarya</taxon>
        <taxon>Ascomycota</taxon>
        <taxon>Pezizomycotina</taxon>
        <taxon>Sordariomycetes</taxon>
        <taxon>Hypocreomycetidae</taxon>
        <taxon>Hypocreales</taxon>
        <taxon>Nectriaceae</taxon>
        <taxon>Fusarium</taxon>
        <taxon>Fusarium solani species complex</taxon>
    </lineage>
</organism>
<dbReference type="SUPFAM" id="SSF53254">
    <property type="entry name" value="Phosphoglycerate mutase-like"/>
    <property type="match status" value="1"/>
</dbReference>
<dbReference type="OrthoDB" id="5044728at2759"/>
<accession>A0A9W8W558</accession>
<evidence type="ECO:0000313" key="2">
    <source>
        <dbReference type="Proteomes" id="UP001140502"/>
    </source>
</evidence>
<sequence length="327" mass="37157">MRRPPPMQGSIDIRTASHIDPEKLAAGGKHITIGDFFPCGQTKEGKERASRKLGVHLENVELLCCSTATRTIETLQRMLPQLELGPGCPRYESGQPIIHCDSRILEATNWPQDQSAMRWQKDGRTYTSYFELQGGTGPDAGNVLGVSRVDLTNTDWRVDHEPMETCQQSPMFEDIEERVAQWRRELFERACLTTNESTVRFVIVCHGGILNFITSQWRCSYKRKDQDSFWEWEGSGILANGDVVVFEFQCDGTLTEVPRDEYYENVFGDSYKTFGEEHLVYTNPDGSTVDQKRGHQDFIRDTAKEVAAVMERQGGLLETMSAWLQGK</sequence>
<keyword evidence="2" id="KW-1185">Reference proteome</keyword>
<protein>
    <submittedName>
        <fullName evidence="1">Uncharacterized protein</fullName>
    </submittedName>
</protein>
<dbReference type="EMBL" id="JAPEUR010000301">
    <property type="protein sequence ID" value="KAJ4312194.1"/>
    <property type="molecule type" value="Genomic_DNA"/>
</dbReference>
<dbReference type="AlphaFoldDB" id="A0A9W8W558"/>
<dbReference type="Gene3D" id="3.40.50.1240">
    <property type="entry name" value="Phosphoglycerate mutase-like"/>
    <property type="match status" value="1"/>
</dbReference>
<evidence type="ECO:0000313" key="1">
    <source>
        <dbReference type="EMBL" id="KAJ4312194.1"/>
    </source>
</evidence>
<gene>
    <name evidence="1" type="ORF">N0V84_010060</name>
</gene>
<proteinExistence type="predicted"/>
<dbReference type="InterPro" id="IPR029033">
    <property type="entry name" value="His_PPase_superfam"/>
</dbReference>
<reference evidence="1" key="1">
    <citation type="submission" date="2022-10" db="EMBL/GenBank/DDBJ databases">
        <title>Tapping the CABI collections for fungal endophytes: first genome assemblies for Collariella, Neodidymelliopsis, Ascochyta clinopodiicola, Didymella pomorum, Didymosphaeria variabile, Neocosmospora piperis and Neocucurbitaria cava.</title>
        <authorList>
            <person name="Hill R."/>
        </authorList>
    </citation>
    <scope>NUCLEOTIDE SEQUENCE</scope>
    <source>
        <strain evidence="1">IMI 366586</strain>
    </source>
</reference>
<dbReference type="Proteomes" id="UP001140502">
    <property type="component" value="Unassembled WGS sequence"/>
</dbReference>